<evidence type="ECO:0008006" key="4">
    <source>
        <dbReference type="Google" id="ProtNLM"/>
    </source>
</evidence>
<gene>
    <name evidence="2" type="ORF">B0I71DRAFT_134939</name>
</gene>
<name>A0A371C102_YARLL</name>
<reference evidence="2 3" key="1">
    <citation type="submission" date="2018-07" db="EMBL/GenBank/DDBJ databases">
        <title>Draft Genome Assemblies for Five Robust Yarrowia lipolytica Strains Exhibiting High Lipid Production and Pentose Sugar Utilization and Sugar Alcohol Secretion from Undetoxified Lignocellulosic Biomass Hydrolysates.</title>
        <authorList>
            <consortium name="DOE Joint Genome Institute"/>
            <person name="Walker C."/>
            <person name="Ryu S."/>
            <person name="Na H."/>
            <person name="Zane M."/>
            <person name="LaButti K."/>
            <person name="Lipzen A."/>
            <person name="Haridas S."/>
            <person name="Barry K."/>
            <person name="Grigoriev I.V."/>
            <person name="Quarterman J."/>
            <person name="Slininger P."/>
            <person name="Dien B."/>
            <person name="Trinh C.T."/>
        </authorList>
    </citation>
    <scope>NUCLEOTIDE SEQUENCE [LARGE SCALE GENOMIC DNA]</scope>
    <source>
        <strain evidence="2 3">YB392</strain>
    </source>
</reference>
<dbReference type="AlphaFoldDB" id="A0A371C102"/>
<sequence>MYGTDVRPAESRLVRFCCLQVLLLFCYSHPPVECCLKHCLVQSCTSHFDHLSSPISSSRLNSIILLRRSAKGAYKGVLVITLKTAHKL</sequence>
<evidence type="ECO:0000256" key="1">
    <source>
        <dbReference type="SAM" id="SignalP"/>
    </source>
</evidence>
<proteinExistence type="predicted"/>
<feature type="chain" id="PRO_5016613051" description="Secreted protein" evidence="1">
    <location>
        <begin position="35"/>
        <end position="88"/>
    </location>
</feature>
<dbReference type="EMBL" id="KZ859053">
    <property type="protein sequence ID" value="RDW24018.1"/>
    <property type="molecule type" value="Genomic_DNA"/>
</dbReference>
<keyword evidence="1" id="KW-0732">Signal</keyword>
<protein>
    <recommendedName>
        <fullName evidence="4">Secreted protein</fullName>
    </recommendedName>
</protein>
<evidence type="ECO:0000313" key="3">
    <source>
        <dbReference type="Proteomes" id="UP000256601"/>
    </source>
</evidence>
<organism evidence="2 3">
    <name type="scientific">Yarrowia lipolytica</name>
    <name type="common">Candida lipolytica</name>
    <dbReference type="NCBI Taxonomy" id="4952"/>
    <lineage>
        <taxon>Eukaryota</taxon>
        <taxon>Fungi</taxon>
        <taxon>Dikarya</taxon>
        <taxon>Ascomycota</taxon>
        <taxon>Saccharomycotina</taxon>
        <taxon>Dipodascomycetes</taxon>
        <taxon>Dipodascales</taxon>
        <taxon>Dipodascales incertae sedis</taxon>
        <taxon>Yarrowia</taxon>
    </lineage>
</organism>
<dbReference type="Proteomes" id="UP000256601">
    <property type="component" value="Unassembled WGS sequence"/>
</dbReference>
<feature type="signal peptide" evidence="1">
    <location>
        <begin position="1"/>
        <end position="34"/>
    </location>
</feature>
<accession>A0A371C102</accession>
<evidence type="ECO:0000313" key="2">
    <source>
        <dbReference type="EMBL" id="RDW24018.1"/>
    </source>
</evidence>